<reference evidence="1 2" key="1">
    <citation type="submission" date="2021-06" db="EMBL/GenBank/DDBJ databases">
        <authorList>
            <person name="Kallberg Y."/>
            <person name="Tangrot J."/>
            <person name="Rosling A."/>
        </authorList>
    </citation>
    <scope>NUCLEOTIDE SEQUENCE [LARGE SCALE GENOMIC DNA]</scope>
    <source>
        <strain evidence="1 2">120-4 pot B 10/14</strain>
    </source>
</reference>
<evidence type="ECO:0000313" key="1">
    <source>
        <dbReference type="EMBL" id="CAG8853909.1"/>
    </source>
</evidence>
<protein>
    <submittedName>
        <fullName evidence="1">36493_t:CDS:1</fullName>
    </submittedName>
</protein>
<feature type="non-terminal residue" evidence="1">
    <location>
        <position position="1"/>
    </location>
</feature>
<name>A0ABN7XFB4_GIGMA</name>
<dbReference type="Proteomes" id="UP000789901">
    <property type="component" value="Unassembled WGS sequence"/>
</dbReference>
<sequence>ELCESVDTTKLDRIWDSFEKGMLYVAKKNIPHKNLKKGAPNNLRPNKFDKNSTSVILKKDVISLSRIYKSLKYQYKTTKVASLLVDIVADFNRQ</sequence>
<dbReference type="EMBL" id="CAJVQB010130652">
    <property type="protein sequence ID" value="CAG8853909.1"/>
    <property type="molecule type" value="Genomic_DNA"/>
</dbReference>
<comment type="caution">
    <text evidence="1">The sequence shown here is derived from an EMBL/GenBank/DDBJ whole genome shotgun (WGS) entry which is preliminary data.</text>
</comment>
<keyword evidence="2" id="KW-1185">Reference proteome</keyword>
<organism evidence="1 2">
    <name type="scientific">Gigaspora margarita</name>
    <dbReference type="NCBI Taxonomy" id="4874"/>
    <lineage>
        <taxon>Eukaryota</taxon>
        <taxon>Fungi</taxon>
        <taxon>Fungi incertae sedis</taxon>
        <taxon>Mucoromycota</taxon>
        <taxon>Glomeromycotina</taxon>
        <taxon>Glomeromycetes</taxon>
        <taxon>Diversisporales</taxon>
        <taxon>Gigasporaceae</taxon>
        <taxon>Gigaspora</taxon>
    </lineage>
</organism>
<evidence type="ECO:0000313" key="2">
    <source>
        <dbReference type="Proteomes" id="UP000789901"/>
    </source>
</evidence>
<accession>A0ABN7XFB4</accession>
<feature type="non-terminal residue" evidence="1">
    <location>
        <position position="94"/>
    </location>
</feature>
<proteinExistence type="predicted"/>
<gene>
    <name evidence="1" type="ORF">GMARGA_LOCUS42730</name>
</gene>